<gene>
    <name evidence="3" type="ORF">VXC91_20055</name>
</gene>
<dbReference type="InterPro" id="IPR029058">
    <property type="entry name" value="AB_hydrolase_fold"/>
</dbReference>
<comment type="similarity">
    <text evidence="1">Belongs to the thioesterase family.</text>
</comment>
<dbReference type="GO" id="GO:0016787">
    <property type="term" value="F:hydrolase activity"/>
    <property type="evidence" value="ECO:0007669"/>
    <property type="project" value="UniProtKB-KW"/>
</dbReference>
<evidence type="ECO:0000313" key="4">
    <source>
        <dbReference type="Proteomes" id="UP001333996"/>
    </source>
</evidence>
<keyword evidence="4" id="KW-1185">Reference proteome</keyword>
<dbReference type="PANTHER" id="PTHR11487">
    <property type="entry name" value="THIOESTERASE"/>
    <property type="match status" value="1"/>
</dbReference>
<keyword evidence="3" id="KW-0378">Hydrolase</keyword>
<dbReference type="RefSeq" id="WP_329508659.1">
    <property type="nucleotide sequence ID" value="NZ_JAYWVC010000065.1"/>
</dbReference>
<sequence length="250" mass="26994">MSGYRCSAAPPGPGAPIRVYCLPHAGGSADAYRNWMRFPGPPGVIFVPVELPGRGSRRDEPPPCEVAEALRGLLAELAGRPPEEPFALLGHSMGAQLAYESARLLARAGRPLPQLLVVSGSRPIGATDRDGLHGDLSDEALIDRLRRLGGTPTEVLRHRGLRRLVLATMRVDLNLLSGYAARVRPEPVACPILALGGDADPLAPPELTAAWRALTDSAFWHRVYPGGHFFLHEHRTAIIEQIRATLATVW</sequence>
<dbReference type="InterPro" id="IPR001031">
    <property type="entry name" value="Thioesterase"/>
</dbReference>
<name>A0ABU7FJC7_9ACTN</name>
<evidence type="ECO:0000256" key="1">
    <source>
        <dbReference type="ARBA" id="ARBA00007169"/>
    </source>
</evidence>
<feature type="domain" description="Thioesterase" evidence="2">
    <location>
        <begin position="18"/>
        <end position="245"/>
    </location>
</feature>
<dbReference type="Proteomes" id="UP001333996">
    <property type="component" value="Unassembled WGS sequence"/>
</dbReference>
<evidence type="ECO:0000259" key="2">
    <source>
        <dbReference type="Pfam" id="PF00975"/>
    </source>
</evidence>
<organism evidence="3 4">
    <name type="scientific">Streptomyces chiangmaiensis</name>
    <dbReference type="NCBI Taxonomy" id="766497"/>
    <lineage>
        <taxon>Bacteria</taxon>
        <taxon>Bacillati</taxon>
        <taxon>Actinomycetota</taxon>
        <taxon>Actinomycetes</taxon>
        <taxon>Kitasatosporales</taxon>
        <taxon>Streptomycetaceae</taxon>
        <taxon>Streptomyces</taxon>
    </lineage>
</organism>
<dbReference type="InterPro" id="IPR012223">
    <property type="entry name" value="TEII"/>
</dbReference>
<dbReference type="Gene3D" id="3.40.50.1820">
    <property type="entry name" value="alpha/beta hydrolase"/>
    <property type="match status" value="1"/>
</dbReference>
<evidence type="ECO:0000313" key="3">
    <source>
        <dbReference type="EMBL" id="MED7824210.1"/>
    </source>
</evidence>
<dbReference type="Pfam" id="PF00975">
    <property type="entry name" value="Thioesterase"/>
    <property type="match status" value="1"/>
</dbReference>
<comment type="caution">
    <text evidence="3">The sequence shown here is derived from an EMBL/GenBank/DDBJ whole genome shotgun (WGS) entry which is preliminary data.</text>
</comment>
<dbReference type="SUPFAM" id="SSF53474">
    <property type="entry name" value="alpha/beta-Hydrolases"/>
    <property type="match status" value="1"/>
</dbReference>
<accession>A0ABU7FJC7</accession>
<reference evidence="3" key="1">
    <citation type="submission" date="2024-01" db="EMBL/GenBank/DDBJ databases">
        <title>First draft genome sequence data of TA4-1, the type strain of Gram-positive actinobacterium Streptomyces chiangmaiensis.</title>
        <authorList>
            <person name="Yasawong M."/>
            <person name="Nantapong N."/>
        </authorList>
    </citation>
    <scope>NUCLEOTIDE SEQUENCE</scope>
    <source>
        <strain evidence="3">TA4-1</strain>
    </source>
</reference>
<proteinExistence type="inferred from homology"/>
<dbReference type="PANTHER" id="PTHR11487:SF0">
    <property type="entry name" value="S-ACYL FATTY ACID SYNTHASE THIOESTERASE, MEDIUM CHAIN"/>
    <property type="match status" value="1"/>
</dbReference>
<protein>
    <submittedName>
        <fullName evidence="3">Alpha/beta fold hydrolase</fullName>
    </submittedName>
</protein>
<dbReference type="EMBL" id="JAYWVC010000065">
    <property type="protein sequence ID" value="MED7824210.1"/>
    <property type="molecule type" value="Genomic_DNA"/>
</dbReference>